<dbReference type="AlphaFoldDB" id="A0A2P2QE19"/>
<evidence type="ECO:0000313" key="1">
    <source>
        <dbReference type="EMBL" id="MBX65117.1"/>
    </source>
</evidence>
<sequence>MVVGRQRYGETNFRCFLSIIHNYIPIFNEQISTNLTDPSISINSCINIYFYPYKNIKAKLCVLRAN</sequence>
<proteinExistence type="predicted"/>
<organism evidence="1">
    <name type="scientific">Rhizophora mucronata</name>
    <name type="common">Asiatic mangrove</name>
    <dbReference type="NCBI Taxonomy" id="61149"/>
    <lineage>
        <taxon>Eukaryota</taxon>
        <taxon>Viridiplantae</taxon>
        <taxon>Streptophyta</taxon>
        <taxon>Embryophyta</taxon>
        <taxon>Tracheophyta</taxon>
        <taxon>Spermatophyta</taxon>
        <taxon>Magnoliopsida</taxon>
        <taxon>eudicotyledons</taxon>
        <taxon>Gunneridae</taxon>
        <taxon>Pentapetalae</taxon>
        <taxon>rosids</taxon>
        <taxon>fabids</taxon>
        <taxon>Malpighiales</taxon>
        <taxon>Rhizophoraceae</taxon>
        <taxon>Rhizophora</taxon>
    </lineage>
</organism>
<reference evidence="1" key="1">
    <citation type="submission" date="2018-02" db="EMBL/GenBank/DDBJ databases">
        <title>Rhizophora mucronata_Transcriptome.</title>
        <authorList>
            <person name="Meera S.P."/>
            <person name="Sreeshan A."/>
            <person name="Augustine A."/>
        </authorList>
    </citation>
    <scope>NUCLEOTIDE SEQUENCE</scope>
    <source>
        <tissue evidence="1">Leaf</tissue>
    </source>
</reference>
<name>A0A2P2QE19_RHIMU</name>
<accession>A0A2P2QE19</accession>
<dbReference type="EMBL" id="GGEC01084633">
    <property type="protein sequence ID" value="MBX65117.1"/>
    <property type="molecule type" value="Transcribed_RNA"/>
</dbReference>
<protein>
    <submittedName>
        <fullName evidence="1">Uncharacterized protein</fullName>
    </submittedName>
</protein>